<dbReference type="InterPro" id="IPR009875">
    <property type="entry name" value="PilZ_domain"/>
</dbReference>
<dbReference type="Gene3D" id="2.40.10.220">
    <property type="entry name" value="predicted glycosyltransferase like domains"/>
    <property type="match status" value="1"/>
</dbReference>
<evidence type="ECO:0000313" key="4">
    <source>
        <dbReference type="Proteomes" id="UP000830116"/>
    </source>
</evidence>
<dbReference type="Pfam" id="PF07238">
    <property type="entry name" value="PilZ"/>
    <property type="match status" value="1"/>
</dbReference>
<dbReference type="InterPro" id="IPR025640">
    <property type="entry name" value="GYF_2"/>
</dbReference>
<feature type="domain" description="GYF" evidence="2">
    <location>
        <begin position="12"/>
        <end position="61"/>
    </location>
</feature>
<dbReference type="Proteomes" id="UP000830116">
    <property type="component" value="Chromosome"/>
</dbReference>
<sequence length="205" mass="23625">MGGVQTVNSEQWYILRGEMKYGPYEYSALIRMIQMSELQDYNYVWAAHLENWTQVGDLQEFSKDRLCRLIETQDHLSGAFLERKHPRVNLETPVYAHNEQACFDGHTLSVSENGALVLLNDPLLQPGQKILLHFRASEVNPQGFNVLCEVIRKNFSKQRLNVKSGLHYAVRFLQVQDHGITQLTKWTRGGVSKEETKNGILKLHE</sequence>
<organism evidence="3 4">
    <name type="scientific">Bdellovibrio reynosensis</name>
    <dbReference type="NCBI Taxonomy" id="2835041"/>
    <lineage>
        <taxon>Bacteria</taxon>
        <taxon>Pseudomonadati</taxon>
        <taxon>Bdellovibrionota</taxon>
        <taxon>Bdellovibrionia</taxon>
        <taxon>Bdellovibrionales</taxon>
        <taxon>Pseudobdellovibrionaceae</taxon>
        <taxon>Bdellovibrio</taxon>
    </lineage>
</organism>
<dbReference type="EMBL" id="CP093442">
    <property type="protein sequence ID" value="UOF02424.1"/>
    <property type="molecule type" value="Genomic_DNA"/>
</dbReference>
<proteinExistence type="predicted"/>
<name>A0ABY4CCH7_9BACT</name>
<evidence type="ECO:0000259" key="2">
    <source>
        <dbReference type="Pfam" id="PF14237"/>
    </source>
</evidence>
<evidence type="ECO:0000313" key="3">
    <source>
        <dbReference type="EMBL" id="UOF02424.1"/>
    </source>
</evidence>
<reference evidence="3" key="1">
    <citation type="submission" date="2022-03" db="EMBL/GenBank/DDBJ databases">
        <title>Genome Identification and Characterization of new species Bdellovibrio reynosense LBG001 sp. nov. from a Mexico soil sample.</title>
        <authorList>
            <person name="Camilli A."/>
            <person name="Ajao Y."/>
            <person name="Guo X."/>
        </authorList>
    </citation>
    <scope>NUCLEOTIDE SEQUENCE</scope>
    <source>
        <strain evidence="3">LBG001</strain>
    </source>
</reference>
<dbReference type="Pfam" id="PF14237">
    <property type="entry name" value="GYF_2"/>
    <property type="match status" value="1"/>
</dbReference>
<protein>
    <submittedName>
        <fullName evidence="3">PilZ domain-containing protein</fullName>
    </submittedName>
</protein>
<evidence type="ECO:0000259" key="1">
    <source>
        <dbReference type="Pfam" id="PF07238"/>
    </source>
</evidence>
<dbReference type="RefSeq" id="WP_243539853.1">
    <property type="nucleotide sequence ID" value="NZ_CP093442.1"/>
</dbReference>
<gene>
    <name evidence="3" type="ORF">MNR06_05600</name>
</gene>
<keyword evidence="4" id="KW-1185">Reference proteome</keyword>
<feature type="domain" description="PilZ" evidence="1">
    <location>
        <begin position="83"/>
        <end position="186"/>
    </location>
</feature>
<accession>A0ABY4CCH7</accession>